<dbReference type="PANTHER" id="PTHR43806:SF11">
    <property type="entry name" value="CEREVISIN-RELATED"/>
    <property type="match status" value="1"/>
</dbReference>
<sequence>MSAIFYRFLFVGCIAVVPAFGQLVDPDYVDGEVYIKVKALADPTQVKTSPVTNLAAELPSLIKFTNRFTFDRAEQSFYFATDAGLKRVYRLKIADAKRVDELIEEIRKDGDIEYIEKVPLMRVSLVPNDPATNTQYHLNTIKAYQAWDINQGNALIKIAICDDAVQTNHPDLQGNMLPGYDVANGDTDPNPPSTGLSHGTHVAGIAGAVTNNGVGIASLGFNKVKLIPVKSTTDASAGQTIITHAYEGVAWAAQNGANIINTSWGGGGYSQTAQNLANSVYNQGIIWIAAAGNDNVSTVSYPGAYSNVVAVVSTTSTDTRSGFSNYGTAADVCAPGSSIYSTVPFNTYASYSGTSMACPLTASLFGYIWSINPALTPAQLITLIKNTCDNIDAQNPGLTGLLGSGRINALRAVQQACPTIPAVNILPGGNTLVCAGTSLTLTATPVSGGTYQWRRDNVATGTNTNTLVVSETGVYNVTVTTADGCSASATAVNVTVIPATLTISTNKPPVLCGIDSVRLTIPVTYAGLVEWRRNGLTISNARNSLVVREPGDYSVRLSAAGLSCTAVSNVLSVTAVMVDTQVTASGSPQLCPGQSLTLSVAPTAGANYQWRRSGAFVGTNANSLTVNETGAYSVSITSGLCTFSSTSIAVTVLPVSLVISATRPTTFCTGDSTLLTTTNVPGLAYTWLRNGAVVSGSSSATLVAKTNGQYVVTSAFSSCSVASTPVTVLIPSFSVAITNTLNTSLACTGARLPLTATVIPAAGYQWFRNNATVAGASTGSFTAVQPGNYRAVATTQGCSFSSSAVALQFLDVQTASPVTQSVSLCLSQPGVPVSSSLTATAPVCPASLTQTPVYAGGTVGYDAGQKSGSDPTVMVSNLPLLSNLRVSITWLKKRGGDQTTCGTATQTGNPYNNEVQFQLRSPQGTVITLVPAGLYGGGNAGMVTTVFQDGAATIASGATPASGMFSPAQPLATVYAENPNGTWTLLPFDNAMTDPLCISGFSLTAVSVASSSATVSWWDAIAGGNLLASGSAYTPVASTVTSQVVFAQALCSGLCPSVRVPVTLNQLTMRTLKTGDWTNPTTWSCNRVPTLADMVYIDAGHVVSLTDSQPQARQIIYQGGTLRFLTNGVVRLQQN</sequence>
<gene>
    <name evidence="7" type="ORF">AWR27_06290</name>
</gene>
<dbReference type="STRING" id="1178516.AWR27_06290"/>
<proteinExistence type="inferred from homology"/>
<feature type="active site" description="Charge relay system" evidence="5">
    <location>
        <position position="198"/>
    </location>
</feature>
<dbReference type="InterPro" id="IPR007110">
    <property type="entry name" value="Ig-like_dom"/>
</dbReference>
<dbReference type="Proteomes" id="UP000187941">
    <property type="component" value="Chromosome"/>
</dbReference>
<dbReference type="PROSITE" id="PS00137">
    <property type="entry name" value="SUBTILASE_HIS"/>
    <property type="match status" value="1"/>
</dbReference>
<dbReference type="InterPro" id="IPR008979">
    <property type="entry name" value="Galactose-bd-like_sf"/>
</dbReference>
<accession>A0A1P9WUD1</accession>
<keyword evidence="2 5" id="KW-0645">Protease</keyword>
<reference evidence="7 8" key="1">
    <citation type="submission" date="2016-01" db="EMBL/GenBank/DDBJ databases">
        <authorList>
            <person name="Oliw E.H."/>
        </authorList>
    </citation>
    <scope>NUCLEOTIDE SEQUENCE [LARGE SCALE GENOMIC DNA]</scope>
    <source>
        <strain evidence="7 8">DY10</strain>
    </source>
</reference>
<feature type="domain" description="Ig-like" evidence="6">
    <location>
        <begin position="418"/>
        <end position="495"/>
    </location>
</feature>
<dbReference type="PROSITE" id="PS50835">
    <property type="entry name" value="IG_LIKE"/>
    <property type="match status" value="1"/>
</dbReference>
<evidence type="ECO:0000259" key="6">
    <source>
        <dbReference type="PROSITE" id="PS50835"/>
    </source>
</evidence>
<dbReference type="SUPFAM" id="SSF49785">
    <property type="entry name" value="Galactose-binding domain-like"/>
    <property type="match status" value="1"/>
</dbReference>
<dbReference type="SUPFAM" id="SSF52743">
    <property type="entry name" value="Subtilisin-like"/>
    <property type="match status" value="1"/>
</dbReference>
<keyword evidence="4 5" id="KW-0720">Serine protease</keyword>
<dbReference type="Pfam" id="PF19081">
    <property type="entry name" value="Ig_7"/>
    <property type="match status" value="1"/>
</dbReference>
<keyword evidence="3 5" id="KW-0378">Hydrolase</keyword>
<evidence type="ECO:0000313" key="8">
    <source>
        <dbReference type="Proteomes" id="UP000187941"/>
    </source>
</evidence>
<feature type="active site" description="Charge relay system" evidence="5">
    <location>
        <position position="162"/>
    </location>
</feature>
<dbReference type="InterPro" id="IPR044023">
    <property type="entry name" value="Ig_7"/>
</dbReference>
<evidence type="ECO:0000256" key="4">
    <source>
        <dbReference type="ARBA" id="ARBA00022825"/>
    </source>
</evidence>
<dbReference type="PROSITE" id="PS51892">
    <property type="entry name" value="SUBTILASE"/>
    <property type="match status" value="1"/>
</dbReference>
<evidence type="ECO:0000313" key="7">
    <source>
        <dbReference type="EMBL" id="AQG78969.1"/>
    </source>
</evidence>
<feature type="active site" description="Charge relay system" evidence="5">
    <location>
        <position position="355"/>
    </location>
</feature>
<dbReference type="PANTHER" id="PTHR43806">
    <property type="entry name" value="PEPTIDASE S8"/>
    <property type="match status" value="1"/>
</dbReference>
<dbReference type="RefSeq" id="WP_077130414.1">
    <property type="nucleotide sequence ID" value="NZ_CP014263.1"/>
</dbReference>
<dbReference type="InterPro" id="IPR050131">
    <property type="entry name" value="Peptidase_S8_subtilisin-like"/>
</dbReference>
<dbReference type="GO" id="GO:0004252">
    <property type="term" value="F:serine-type endopeptidase activity"/>
    <property type="evidence" value="ECO:0007669"/>
    <property type="project" value="UniProtKB-UniRule"/>
</dbReference>
<keyword evidence="8" id="KW-1185">Reference proteome</keyword>
<dbReference type="KEGG" id="smon:AWR27_06290"/>
<dbReference type="InterPro" id="IPR000209">
    <property type="entry name" value="Peptidase_S8/S53_dom"/>
</dbReference>
<dbReference type="Gene3D" id="3.40.50.200">
    <property type="entry name" value="Peptidase S8/S53 domain"/>
    <property type="match status" value="1"/>
</dbReference>
<dbReference type="Gene3D" id="2.60.120.260">
    <property type="entry name" value="Galactose-binding domain-like"/>
    <property type="match status" value="1"/>
</dbReference>
<dbReference type="InterPro" id="IPR022398">
    <property type="entry name" value="Peptidase_S8_His-AS"/>
</dbReference>
<dbReference type="PRINTS" id="PR00723">
    <property type="entry name" value="SUBTILISIN"/>
</dbReference>
<dbReference type="InterPro" id="IPR013783">
    <property type="entry name" value="Ig-like_fold"/>
</dbReference>
<dbReference type="AlphaFoldDB" id="A0A1P9WUD1"/>
<dbReference type="GO" id="GO:0006508">
    <property type="term" value="P:proteolysis"/>
    <property type="evidence" value="ECO:0007669"/>
    <property type="project" value="UniProtKB-KW"/>
</dbReference>
<comment type="similarity">
    <text evidence="1 5">Belongs to the peptidase S8 family.</text>
</comment>
<dbReference type="InterPro" id="IPR015500">
    <property type="entry name" value="Peptidase_S8_subtilisin-rel"/>
</dbReference>
<dbReference type="InterPro" id="IPR036852">
    <property type="entry name" value="Peptidase_S8/S53_dom_sf"/>
</dbReference>
<evidence type="ECO:0000256" key="5">
    <source>
        <dbReference type="PROSITE-ProRule" id="PRU01240"/>
    </source>
</evidence>
<dbReference type="EMBL" id="CP014263">
    <property type="protein sequence ID" value="AQG78969.1"/>
    <property type="molecule type" value="Genomic_DNA"/>
</dbReference>
<protein>
    <recommendedName>
        <fullName evidence="6">Ig-like domain-containing protein</fullName>
    </recommendedName>
</protein>
<organism evidence="7 8">
    <name type="scientific">Spirosoma montaniterrae</name>
    <dbReference type="NCBI Taxonomy" id="1178516"/>
    <lineage>
        <taxon>Bacteria</taxon>
        <taxon>Pseudomonadati</taxon>
        <taxon>Bacteroidota</taxon>
        <taxon>Cytophagia</taxon>
        <taxon>Cytophagales</taxon>
        <taxon>Cytophagaceae</taxon>
        <taxon>Spirosoma</taxon>
    </lineage>
</organism>
<evidence type="ECO:0000256" key="3">
    <source>
        <dbReference type="ARBA" id="ARBA00022801"/>
    </source>
</evidence>
<evidence type="ECO:0000256" key="1">
    <source>
        <dbReference type="ARBA" id="ARBA00011073"/>
    </source>
</evidence>
<dbReference type="Gene3D" id="2.60.40.10">
    <property type="entry name" value="Immunoglobulins"/>
    <property type="match status" value="1"/>
</dbReference>
<evidence type="ECO:0000256" key="2">
    <source>
        <dbReference type="ARBA" id="ARBA00022670"/>
    </source>
</evidence>
<dbReference type="OrthoDB" id="9813435at2"/>
<dbReference type="Pfam" id="PF00082">
    <property type="entry name" value="Peptidase_S8"/>
    <property type="match status" value="1"/>
</dbReference>
<name>A0A1P9WUD1_9BACT</name>